<gene>
    <name evidence="1" type="ORF">SAMN05216452_0390</name>
</gene>
<dbReference type="Proteomes" id="UP000199064">
    <property type="component" value="Unassembled WGS sequence"/>
</dbReference>
<dbReference type="InterPro" id="IPR014718">
    <property type="entry name" value="GH-type_carb-bd"/>
</dbReference>
<dbReference type="InterPro" id="IPR011013">
    <property type="entry name" value="Gal_mutarotase_sf_dom"/>
</dbReference>
<dbReference type="Pfam" id="PF01263">
    <property type="entry name" value="Aldose_epim"/>
    <property type="match status" value="1"/>
</dbReference>
<sequence length="292" mass="33033">MTDGTVLLESTELRVRVSPRFGVVLDGYHRNGHPILRPFAGEEGAFGPTDTACFPMVPFANRVGGNAFDYEGRTYRFEPNDVPPFYLHGEGWKSDWTVTERTAHSVAIDMQREGDAQSPYTYRATQRFALDGSRLTISIAVENRARHAMPFGLGLHPYFPRTPRMTLQARAQSWWTEDDYHVPDRNEPLPDKVDFSKPRLLPDHGLNNCFEGWDCRASLVWPEHGLSAIIDTDPVFSRYMLFSPPPDFAFLCFEPMSHTANGFHHPDFGGLRRLAPGETMGGSMRLRVKESA</sequence>
<evidence type="ECO:0000313" key="2">
    <source>
        <dbReference type="Proteomes" id="UP000199064"/>
    </source>
</evidence>
<keyword evidence="2" id="KW-1185">Reference proteome</keyword>
<accession>A0A1H4IQG1</accession>
<dbReference type="InterPro" id="IPR008183">
    <property type="entry name" value="Aldose_1/G6P_1-epimerase"/>
</dbReference>
<dbReference type="GO" id="GO:0016853">
    <property type="term" value="F:isomerase activity"/>
    <property type="evidence" value="ECO:0007669"/>
    <property type="project" value="InterPro"/>
</dbReference>
<organism evidence="1 2">
    <name type="scientific">Nitratireductor aquibiodomus</name>
    <dbReference type="NCBI Taxonomy" id="204799"/>
    <lineage>
        <taxon>Bacteria</taxon>
        <taxon>Pseudomonadati</taxon>
        <taxon>Pseudomonadota</taxon>
        <taxon>Alphaproteobacteria</taxon>
        <taxon>Hyphomicrobiales</taxon>
        <taxon>Phyllobacteriaceae</taxon>
        <taxon>Nitratireductor</taxon>
    </lineage>
</organism>
<evidence type="ECO:0000313" key="1">
    <source>
        <dbReference type="EMBL" id="SEB36267.1"/>
    </source>
</evidence>
<dbReference type="AlphaFoldDB" id="A0A1H4IQG1"/>
<proteinExistence type="predicted"/>
<dbReference type="GO" id="GO:0030246">
    <property type="term" value="F:carbohydrate binding"/>
    <property type="evidence" value="ECO:0007669"/>
    <property type="project" value="InterPro"/>
</dbReference>
<dbReference type="Gene3D" id="2.70.98.10">
    <property type="match status" value="1"/>
</dbReference>
<protein>
    <submittedName>
        <fullName evidence="1">Aldose 1-epimerase</fullName>
    </submittedName>
</protein>
<name>A0A1H4IQG1_9HYPH</name>
<dbReference type="SUPFAM" id="SSF74650">
    <property type="entry name" value="Galactose mutarotase-like"/>
    <property type="match status" value="1"/>
</dbReference>
<reference evidence="2" key="1">
    <citation type="submission" date="2016-10" db="EMBL/GenBank/DDBJ databases">
        <authorList>
            <person name="Varghese N."/>
            <person name="Submissions S."/>
        </authorList>
    </citation>
    <scope>NUCLEOTIDE SEQUENCE [LARGE SCALE GENOMIC DNA]</scope>
    <source>
        <strain evidence="2">ES.061</strain>
    </source>
</reference>
<dbReference type="CDD" id="cd09021">
    <property type="entry name" value="Aldose_epim_Ec_YphB"/>
    <property type="match status" value="1"/>
</dbReference>
<dbReference type="RefSeq" id="WP_090326362.1">
    <property type="nucleotide sequence ID" value="NZ_FNSL01000001.1"/>
</dbReference>
<dbReference type="GO" id="GO:0005975">
    <property type="term" value="P:carbohydrate metabolic process"/>
    <property type="evidence" value="ECO:0007669"/>
    <property type="project" value="InterPro"/>
</dbReference>
<dbReference type="EMBL" id="FNSL01000001">
    <property type="protein sequence ID" value="SEB36267.1"/>
    <property type="molecule type" value="Genomic_DNA"/>
</dbReference>